<accession>A0A5B6UW63</accession>
<dbReference type="AlphaFoldDB" id="A0A5B6UW63"/>
<sequence>MVRENDKRGLKLIAQPLHKCELVHTDEAEKEVVTPDKLTIGTIDNDIAITISFDDSVLVDKMLRSLLAYVMGAQDKVIGFYDIRTIRDFLDVFSDKLPGIPLDRNVEFSIELFPGSFPVSITPYHMTPKELKELKI</sequence>
<gene>
    <name evidence="1" type="ORF">EPI10_028082</name>
</gene>
<keyword evidence="2" id="KW-1185">Reference proteome</keyword>
<evidence type="ECO:0000313" key="1">
    <source>
        <dbReference type="EMBL" id="KAA3461518.1"/>
    </source>
</evidence>
<evidence type="ECO:0000313" key="2">
    <source>
        <dbReference type="Proteomes" id="UP000325315"/>
    </source>
</evidence>
<name>A0A5B6UW63_9ROSI</name>
<dbReference type="Proteomes" id="UP000325315">
    <property type="component" value="Unassembled WGS sequence"/>
</dbReference>
<comment type="caution">
    <text evidence="1">The sequence shown here is derived from an EMBL/GenBank/DDBJ whole genome shotgun (WGS) entry which is preliminary data.</text>
</comment>
<organism evidence="1 2">
    <name type="scientific">Gossypium australe</name>
    <dbReference type="NCBI Taxonomy" id="47621"/>
    <lineage>
        <taxon>Eukaryota</taxon>
        <taxon>Viridiplantae</taxon>
        <taxon>Streptophyta</taxon>
        <taxon>Embryophyta</taxon>
        <taxon>Tracheophyta</taxon>
        <taxon>Spermatophyta</taxon>
        <taxon>Magnoliopsida</taxon>
        <taxon>eudicotyledons</taxon>
        <taxon>Gunneridae</taxon>
        <taxon>Pentapetalae</taxon>
        <taxon>rosids</taxon>
        <taxon>malvids</taxon>
        <taxon>Malvales</taxon>
        <taxon>Malvaceae</taxon>
        <taxon>Malvoideae</taxon>
        <taxon>Gossypium</taxon>
    </lineage>
</organism>
<reference evidence="2" key="1">
    <citation type="journal article" date="2019" name="Plant Biotechnol. J.">
        <title>Genome sequencing of the Australian wild diploid species Gossypium australe highlights disease resistance and delayed gland morphogenesis.</title>
        <authorList>
            <person name="Cai Y."/>
            <person name="Cai X."/>
            <person name="Wang Q."/>
            <person name="Wang P."/>
            <person name="Zhang Y."/>
            <person name="Cai C."/>
            <person name="Xu Y."/>
            <person name="Wang K."/>
            <person name="Zhou Z."/>
            <person name="Wang C."/>
            <person name="Geng S."/>
            <person name="Li B."/>
            <person name="Dong Q."/>
            <person name="Hou Y."/>
            <person name="Wang H."/>
            <person name="Ai P."/>
            <person name="Liu Z."/>
            <person name="Yi F."/>
            <person name="Sun M."/>
            <person name="An G."/>
            <person name="Cheng J."/>
            <person name="Zhang Y."/>
            <person name="Shi Q."/>
            <person name="Xie Y."/>
            <person name="Shi X."/>
            <person name="Chang Y."/>
            <person name="Huang F."/>
            <person name="Chen Y."/>
            <person name="Hong S."/>
            <person name="Mi L."/>
            <person name="Sun Q."/>
            <person name="Zhang L."/>
            <person name="Zhou B."/>
            <person name="Peng R."/>
            <person name="Zhang X."/>
            <person name="Liu F."/>
        </authorList>
    </citation>
    <scope>NUCLEOTIDE SEQUENCE [LARGE SCALE GENOMIC DNA]</scope>
    <source>
        <strain evidence="2">cv. PA1801</strain>
    </source>
</reference>
<protein>
    <submittedName>
        <fullName evidence="1">RVP_2 domain-containing protein</fullName>
    </submittedName>
</protein>
<dbReference type="EMBL" id="SMMG02000009">
    <property type="protein sequence ID" value="KAA3461518.1"/>
    <property type="molecule type" value="Genomic_DNA"/>
</dbReference>
<proteinExistence type="predicted"/>
<dbReference type="OrthoDB" id="3249394at2759"/>